<dbReference type="Proteomes" id="UP001500804">
    <property type="component" value="Unassembled WGS sequence"/>
</dbReference>
<dbReference type="PROSITE" id="PS51318">
    <property type="entry name" value="TAT"/>
    <property type="match status" value="1"/>
</dbReference>
<dbReference type="PROSITE" id="PS51257">
    <property type="entry name" value="PROKAR_LIPOPROTEIN"/>
    <property type="match status" value="1"/>
</dbReference>
<feature type="chain" id="PRO_5045747671" description="TRAP-type C4-dicarboxylate transport system substrate-binding protein" evidence="2">
    <location>
        <begin position="29"/>
        <end position="340"/>
    </location>
</feature>
<feature type="signal peptide" evidence="2">
    <location>
        <begin position="1"/>
        <end position="28"/>
    </location>
</feature>
<accession>A0ABP9P7S1</accession>
<dbReference type="CDD" id="cd13603">
    <property type="entry name" value="PBP2_TRAP_Siap_TeaA_like"/>
    <property type="match status" value="1"/>
</dbReference>
<dbReference type="NCBIfam" id="NF037995">
    <property type="entry name" value="TRAP_S1"/>
    <property type="match status" value="1"/>
</dbReference>
<proteinExistence type="predicted"/>
<name>A0ABP9P7S1_9PSEU</name>
<dbReference type="InterPro" id="IPR006311">
    <property type="entry name" value="TAT_signal"/>
</dbReference>
<dbReference type="Gene3D" id="3.40.190.170">
    <property type="entry name" value="Bacterial extracellular solute-binding protein, family 7"/>
    <property type="match status" value="1"/>
</dbReference>
<organism evidence="3 4">
    <name type="scientific">Pseudonocardia adelaidensis</name>
    <dbReference type="NCBI Taxonomy" id="648754"/>
    <lineage>
        <taxon>Bacteria</taxon>
        <taxon>Bacillati</taxon>
        <taxon>Actinomycetota</taxon>
        <taxon>Actinomycetes</taxon>
        <taxon>Pseudonocardiales</taxon>
        <taxon>Pseudonocardiaceae</taxon>
        <taxon>Pseudonocardia</taxon>
    </lineage>
</organism>
<protein>
    <recommendedName>
        <fullName evidence="5">TRAP-type C4-dicarboxylate transport system substrate-binding protein</fullName>
    </recommendedName>
</protein>
<dbReference type="PANTHER" id="PTHR33376:SF15">
    <property type="entry name" value="BLL6794 PROTEIN"/>
    <property type="match status" value="1"/>
</dbReference>
<keyword evidence="4" id="KW-1185">Reference proteome</keyword>
<comment type="caution">
    <text evidence="3">The sequence shown here is derived from an EMBL/GenBank/DDBJ whole genome shotgun (WGS) entry which is preliminary data.</text>
</comment>
<keyword evidence="1 2" id="KW-0732">Signal</keyword>
<dbReference type="Pfam" id="PF03480">
    <property type="entry name" value="DctP"/>
    <property type="match status" value="1"/>
</dbReference>
<evidence type="ECO:0000313" key="4">
    <source>
        <dbReference type="Proteomes" id="UP001500804"/>
    </source>
</evidence>
<evidence type="ECO:0000313" key="3">
    <source>
        <dbReference type="EMBL" id="GAA5142014.1"/>
    </source>
</evidence>
<evidence type="ECO:0000256" key="2">
    <source>
        <dbReference type="SAM" id="SignalP"/>
    </source>
</evidence>
<dbReference type="RefSeq" id="WP_345613238.1">
    <property type="nucleotide sequence ID" value="NZ_BAABJO010000057.1"/>
</dbReference>
<dbReference type="InterPro" id="IPR018389">
    <property type="entry name" value="DctP_fam"/>
</dbReference>
<gene>
    <name evidence="3" type="ORF">GCM10023320_81830</name>
</gene>
<evidence type="ECO:0008006" key="5">
    <source>
        <dbReference type="Google" id="ProtNLM"/>
    </source>
</evidence>
<dbReference type="InterPro" id="IPR038404">
    <property type="entry name" value="TRAP_DctP_sf"/>
</dbReference>
<reference evidence="4" key="1">
    <citation type="journal article" date="2019" name="Int. J. Syst. Evol. Microbiol.">
        <title>The Global Catalogue of Microorganisms (GCM) 10K type strain sequencing project: providing services to taxonomists for standard genome sequencing and annotation.</title>
        <authorList>
            <consortium name="The Broad Institute Genomics Platform"/>
            <consortium name="The Broad Institute Genome Sequencing Center for Infectious Disease"/>
            <person name="Wu L."/>
            <person name="Ma J."/>
        </authorList>
    </citation>
    <scope>NUCLEOTIDE SEQUENCE [LARGE SCALE GENOMIC DNA]</scope>
    <source>
        <strain evidence="4">JCM 18302</strain>
    </source>
</reference>
<dbReference type="EMBL" id="BAABJO010000057">
    <property type="protein sequence ID" value="GAA5142014.1"/>
    <property type="molecule type" value="Genomic_DNA"/>
</dbReference>
<evidence type="ECO:0000256" key="1">
    <source>
        <dbReference type="ARBA" id="ARBA00022729"/>
    </source>
</evidence>
<dbReference type="PANTHER" id="PTHR33376">
    <property type="match status" value="1"/>
</dbReference>
<sequence>MTAFGRRAFLAAAGLGVAGLAGCARAEAAGVETVTTATYIPKSYDDLYPGIQAFMDTLATASGGRLSCDMFNSGALLGAEQLLPGLLLGVADVMFQTSSYVSSSYPILGAMELPFGAEDYAKQRRALDPNGPLFPLVNEQLAAQGVRVLGGMPCTFEYLWTVGRPILAPDDVRGLRIRVAGEIEGETVKALGGAPVFMGSSEVFEALERGTIDGLMSYLGTVVSRDLQEIVRYGTRAHFGAYTVDAYCRTDWYDGQPPELRAALDEAGRTLYRDGTEVMVGVHEGEYLKAVLDGGVEIVEPGGAELEAFRAAVAPVYGRWEHLIGDPAVSDRAVALINEA</sequence>